<dbReference type="RefSeq" id="WP_188365021.1">
    <property type="nucleotide sequence ID" value="NZ_BAABJF010000002.1"/>
</dbReference>
<dbReference type="Pfam" id="PF05016">
    <property type="entry name" value="ParE_toxin"/>
    <property type="match status" value="1"/>
</dbReference>
<evidence type="ECO:0000256" key="2">
    <source>
        <dbReference type="PIRNR" id="PIRNR029218"/>
    </source>
</evidence>
<organism evidence="3 4">
    <name type="scientific">Marinicella pacifica</name>
    <dbReference type="NCBI Taxonomy" id="1171543"/>
    <lineage>
        <taxon>Bacteria</taxon>
        <taxon>Pseudomonadati</taxon>
        <taxon>Pseudomonadota</taxon>
        <taxon>Gammaproteobacteria</taxon>
        <taxon>Lysobacterales</taxon>
        <taxon>Marinicellaceae</taxon>
        <taxon>Marinicella</taxon>
    </lineage>
</organism>
<keyword evidence="4" id="KW-1185">Reference proteome</keyword>
<reference evidence="3" key="1">
    <citation type="journal article" date="2014" name="Int. J. Syst. Evol. Microbiol.">
        <title>Complete genome sequence of Corynebacterium casei LMG S-19264T (=DSM 44701T), isolated from a smear-ripened cheese.</title>
        <authorList>
            <consortium name="US DOE Joint Genome Institute (JGI-PGF)"/>
            <person name="Walter F."/>
            <person name="Albersmeier A."/>
            <person name="Kalinowski J."/>
            <person name="Ruckert C."/>
        </authorList>
    </citation>
    <scope>NUCLEOTIDE SEQUENCE</scope>
    <source>
        <strain evidence="3">CGMCC 1.12181</strain>
    </source>
</reference>
<evidence type="ECO:0000313" key="3">
    <source>
        <dbReference type="EMBL" id="GGF94139.1"/>
    </source>
</evidence>
<dbReference type="Gene3D" id="3.30.2310.20">
    <property type="entry name" value="RelE-like"/>
    <property type="match status" value="1"/>
</dbReference>
<sequence length="93" mass="11056">MHRIHKQHQAEQDLIDIWIYSCGNWGAIQADNYLDEAFKNIAENPEIGVNINYIRPGYLKYSVKEHIIFYRIQKSTIHIVRVLGNEMDYIQHL</sequence>
<reference evidence="3" key="2">
    <citation type="submission" date="2020-09" db="EMBL/GenBank/DDBJ databases">
        <authorList>
            <person name="Sun Q."/>
            <person name="Zhou Y."/>
        </authorList>
    </citation>
    <scope>NUCLEOTIDE SEQUENCE</scope>
    <source>
        <strain evidence="3">CGMCC 1.12181</strain>
    </source>
</reference>
<gene>
    <name evidence="3" type="ORF">GCM10011365_14250</name>
</gene>
<dbReference type="InterPro" id="IPR028344">
    <property type="entry name" value="ParE1/4"/>
</dbReference>
<keyword evidence="1" id="KW-1277">Toxin-antitoxin system</keyword>
<dbReference type="InterPro" id="IPR035093">
    <property type="entry name" value="RelE/ParE_toxin_dom_sf"/>
</dbReference>
<evidence type="ECO:0000313" key="4">
    <source>
        <dbReference type="Proteomes" id="UP000605253"/>
    </source>
</evidence>
<evidence type="ECO:0000256" key="1">
    <source>
        <dbReference type="ARBA" id="ARBA00022649"/>
    </source>
</evidence>
<comment type="similarity">
    <text evidence="2">Belongs to the RelE toxin family.</text>
</comment>
<proteinExistence type="inferred from homology"/>
<dbReference type="EMBL" id="BMEO01000005">
    <property type="protein sequence ID" value="GGF94139.1"/>
    <property type="molecule type" value="Genomic_DNA"/>
</dbReference>
<dbReference type="PIRSF" id="PIRSF029218">
    <property type="entry name" value="ParE"/>
    <property type="match status" value="1"/>
</dbReference>
<protein>
    <recommendedName>
        <fullName evidence="2">Toxin</fullName>
    </recommendedName>
</protein>
<accession>A0A917FMM7</accession>
<name>A0A917FMM7_9GAMM</name>
<dbReference type="InterPro" id="IPR007712">
    <property type="entry name" value="RelE/ParE_toxin"/>
</dbReference>
<dbReference type="AlphaFoldDB" id="A0A917FMM7"/>
<comment type="caution">
    <text evidence="3">The sequence shown here is derived from an EMBL/GenBank/DDBJ whole genome shotgun (WGS) entry which is preliminary data.</text>
</comment>
<dbReference type="Proteomes" id="UP000605253">
    <property type="component" value="Unassembled WGS sequence"/>
</dbReference>